<name>A0A2T5JCL7_9SPHI</name>
<dbReference type="AlphaFoldDB" id="A0A2T5JCL7"/>
<evidence type="ECO:0000313" key="1">
    <source>
        <dbReference type="EMBL" id="PTQ99517.1"/>
    </source>
</evidence>
<comment type="caution">
    <text evidence="1">The sequence shown here is derived from an EMBL/GenBank/DDBJ whole genome shotgun (WGS) entry which is preliminary data.</text>
</comment>
<reference evidence="1 2" key="1">
    <citation type="submission" date="2018-04" db="EMBL/GenBank/DDBJ databases">
        <title>Genomic Encyclopedia of Archaeal and Bacterial Type Strains, Phase II (KMG-II): from individual species to whole genera.</title>
        <authorList>
            <person name="Goeker M."/>
        </authorList>
    </citation>
    <scope>NUCLEOTIDE SEQUENCE [LARGE SCALE GENOMIC DNA]</scope>
    <source>
        <strain evidence="1 2">DSM 26809</strain>
    </source>
</reference>
<proteinExistence type="predicted"/>
<evidence type="ECO:0008006" key="3">
    <source>
        <dbReference type="Google" id="ProtNLM"/>
    </source>
</evidence>
<dbReference type="EMBL" id="QAOQ01000002">
    <property type="protein sequence ID" value="PTQ99517.1"/>
    <property type="molecule type" value="Genomic_DNA"/>
</dbReference>
<accession>A0A2T5JCL7</accession>
<protein>
    <recommendedName>
        <fullName evidence="3">DUF4412 domain-containing protein</fullName>
    </recommendedName>
</protein>
<dbReference type="OrthoDB" id="1467107at2"/>
<dbReference type="Proteomes" id="UP000244168">
    <property type="component" value="Unassembled WGS sequence"/>
</dbReference>
<evidence type="ECO:0000313" key="2">
    <source>
        <dbReference type="Proteomes" id="UP000244168"/>
    </source>
</evidence>
<gene>
    <name evidence="1" type="ORF">C8P68_102341</name>
</gene>
<keyword evidence="2" id="KW-1185">Reference proteome</keyword>
<dbReference type="RefSeq" id="WP_107827442.1">
    <property type="nucleotide sequence ID" value="NZ_CP160205.1"/>
</dbReference>
<dbReference type="PROSITE" id="PS51257">
    <property type="entry name" value="PROKAR_LIPOPROTEIN"/>
    <property type="match status" value="1"/>
</dbReference>
<sequence>MKKHIFGMLMICAAALASCGKKVPQGKLVYTLSYDLPDNIRQFADHLPKEAVVYFKGDSAVVVQKMGDESTTVITHQPTKFMDVLFKSPKQSYQVNYSKQDQEEDRSHMPIFEAVKGPQTKTMNGVAAQQYTLSDKMTTENQEAWFTTAIKAPQSYLSKMLDPVLGVPLVFSYNQNGMITHVKIKEINTDEDVPAGVFTVPAGYQKLAPKDLQMSGEE</sequence>
<organism evidence="1 2">
    <name type="scientific">Mucilaginibacter yixingensis</name>
    <dbReference type="NCBI Taxonomy" id="1295612"/>
    <lineage>
        <taxon>Bacteria</taxon>
        <taxon>Pseudomonadati</taxon>
        <taxon>Bacteroidota</taxon>
        <taxon>Sphingobacteriia</taxon>
        <taxon>Sphingobacteriales</taxon>
        <taxon>Sphingobacteriaceae</taxon>
        <taxon>Mucilaginibacter</taxon>
    </lineage>
</organism>